<proteinExistence type="predicted"/>
<evidence type="ECO:0000313" key="1">
    <source>
        <dbReference type="EMBL" id="RNA07244.1"/>
    </source>
</evidence>
<keyword evidence="2" id="KW-1185">Reference proteome</keyword>
<reference evidence="1 2" key="1">
    <citation type="journal article" date="2018" name="Sci. Rep.">
        <title>Genomic signatures of local adaptation to the degree of environmental predictability in rotifers.</title>
        <authorList>
            <person name="Franch-Gras L."/>
            <person name="Hahn C."/>
            <person name="Garcia-Roger E.M."/>
            <person name="Carmona M.J."/>
            <person name="Serra M."/>
            <person name="Gomez A."/>
        </authorList>
    </citation>
    <scope>NUCLEOTIDE SEQUENCE [LARGE SCALE GENOMIC DNA]</scope>
    <source>
        <strain evidence="1">HYR1</strain>
    </source>
</reference>
<evidence type="ECO:0000313" key="2">
    <source>
        <dbReference type="Proteomes" id="UP000276133"/>
    </source>
</evidence>
<name>A0A3M7Q7T2_BRAPC</name>
<sequence>MLVLQTAKEKRKKRSGIYQISLINQIMGKNFIDKRYSFDIFNIFGFYNYFKLYFSYRLKFEAVFKLGIDVDENI</sequence>
<protein>
    <submittedName>
        <fullName evidence="1">Uncharacterized protein</fullName>
    </submittedName>
</protein>
<dbReference type="Proteomes" id="UP000276133">
    <property type="component" value="Unassembled WGS sequence"/>
</dbReference>
<gene>
    <name evidence="1" type="ORF">BpHYR1_053680</name>
</gene>
<accession>A0A3M7Q7T2</accession>
<dbReference type="EMBL" id="REGN01007113">
    <property type="protein sequence ID" value="RNA07244.1"/>
    <property type="molecule type" value="Genomic_DNA"/>
</dbReference>
<dbReference type="AlphaFoldDB" id="A0A3M7Q7T2"/>
<comment type="caution">
    <text evidence="1">The sequence shown here is derived from an EMBL/GenBank/DDBJ whole genome shotgun (WGS) entry which is preliminary data.</text>
</comment>
<organism evidence="1 2">
    <name type="scientific">Brachionus plicatilis</name>
    <name type="common">Marine rotifer</name>
    <name type="synonym">Brachionus muelleri</name>
    <dbReference type="NCBI Taxonomy" id="10195"/>
    <lineage>
        <taxon>Eukaryota</taxon>
        <taxon>Metazoa</taxon>
        <taxon>Spiralia</taxon>
        <taxon>Gnathifera</taxon>
        <taxon>Rotifera</taxon>
        <taxon>Eurotatoria</taxon>
        <taxon>Monogononta</taxon>
        <taxon>Pseudotrocha</taxon>
        <taxon>Ploima</taxon>
        <taxon>Brachionidae</taxon>
        <taxon>Brachionus</taxon>
    </lineage>
</organism>